<organism evidence="1 2">
    <name type="scientific">Pseudomonas ulcerans</name>
    <dbReference type="NCBI Taxonomy" id="3115852"/>
    <lineage>
        <taxon>Bacteria</taxon>
        <taxon>Pseudomonadati</taxon>
        <taxon>Pseudomonadota</taxon>
        <taxon>Gammaproteobacteria</taxon>
        <taxon>Pseudomonadales</taxon>
        <taxon>Pseudomonadaceae</taxon>
        <taxon>Pseudomonas</taxon>
    </lineage>
</organism>
<keyword evidence="2" id="KW-1185">Reference proteome</keyword>
<reference evidence="1 2" key="1">
    <citation type="submission" date="2024-01" db="EMBL/GenBank/DDBJ databases">
        <title>Unpublished Manusciprt.</title>
        <authorList>
            <person name="Duman M."/>
            <person name="Valdes E.G."/>
            <person name="Ajmi N."/>
            <person name="Altun S."/>
            <person name="Saticioglu I.B."/>
        </authorList>
    </citation>
    <scope>NUCLEOTIDE SEQUENCE [LARGE SCALE GENOMIC DNA]</scope>
    <source>
        <strain evidence="1 2">148P</strain>
    </source>
</reference>
<dbReference type="Proteomes" id="UP001335100">
    <property type="component" value="Unassembled WGS sequence"/>
</dbReference>
<dbReference type="EMBL" id="JAZDQJ010000005">
    <property type="protein sequence ID" value="MEE1932975.1"/>
    <property type="molecule type" value="Genomic_DNA"/>
</dbReference>
<evidence type="ECO:0000313" key="2">
    <source>
        <dbReference type="Proteomes" id="UP001335100"/>
    </source>
</evidence>
<evidence type="ECO:0000313" key="1">
    <source>
        <dbReference type="EMBL" id="MEE1932975.1"/>
    </source>
</evidence>
<dbReference type="RefSeq" id="WP_330073869.1">
    <property type="nucleotide sequence ID" value="NZ_JAZDQJ010000005.1"/>
</dbReference>
<sequence>MTMVHHYTTEHHHLPLILASGELRPSNAGAEHEVPLLWFSLAQRWEGTATKMVQTEGGPRLLTFAEQLASYGCARLSLPADDSRLMSWADACKYAGITSTTRRKLEAVGRKRGGSPINWFAIAGTVPLADTRVQRFDGNSWTELVAAEGVNHE</sequence>
<proteinExistence type="predicted"/>
<protein>
    <submittedName>
        <fullName evidence="1">Uncharacterized protein</fullName>
    </submittedName>
</protein>
<name>A0ABU7HN62_9PSED</name>
<comment type="caution">
    <text evidence="1">The sequence shown here is derived from an EMBL/GenBank/DDBJ whole genome shotgun (WGS) entry which is preliminary data.</text>
</comment>
<gene>
    <name evidence="1" type="ORF">V0R50_07070</name>
</gene>
<accession>A0ABU7HN62</accession>